<reference evidence="4" key="1">
    <citation type="submission" date="2022-11" db="UniProtKB">
        <authorList>
            <consortium name="WormBaseParasite"/>
        </authorList>
    </citation>
    <scope>IDENTIFICATION</scope>
</reference>
<dbReference type="SUPFAM" id="SSF63748">
    <property type="entry name" value="Tudor/PWWP/MBT"/>
    <property type="match status" value="1"/>
</dbReference>
<dbReference type="Pfam" id="PF00567">
    <property type="entry name" value="TUDOR"/>
    <property type="match status" value="1"/>
</dbReference>
<dbReference type="WBParaSite" id="PSU_v2.g19194.t1">
    <property type="protein sequence ID" value="PSU_v2.g19194.t1"/>
    <property type="gene ID" value="PSU_v2.g19194"/>
</dbReference>
<evidence type="ECO:0000313" key="3">
    <source>
        <dbReference type="Proteomes" id="UP000887577"/>
    </source>
</evidence>
<organism evidence="3 4">
    <name type="scientific">Panagrolaimus superbus</name>
    <dbReference type="NCBI Taxonomy" id="310955"/>
    <lineage>
        <taxon>Eukaryota</taxon>
        <taxon>Metazoa</taxon>
        <taxon>Ecdysozoa</taxon>
        <taxon>Nematoda</taxon>
        <taxon>Chromadorea</taxon>
        <taxon>Rhabditida</taxon>
        <taxon>Tylenchina</taxon>
        <taxon>Panagrolaimomorpha</taxon>
        <taxon>Panagrolaimoidea</taxon>
        <taxon>Panagrolaimidae</taxon>
        <taxon>Panagrolaimus</taxon>
    </lineage>
</organism>
<evidence type="ECO:0000259" key="2">
    <source>
        <dbReference type="Pfam" id="PF00567"/>
    </source>
</evidence>
<dbReference type="Proteomes" id="UP000887577">
    <property type="component" value="Unplaced"/>
</dbReference>
<name>A0A914YJZ8_9BILA</name>
<sequence>MSTFDNPSSAINPSMPSNIPPTSEFLELPFQRPPSPWLELNSDTPDDPHESCNFQVINRREKIHRIRGVRNFPAEITYVVSPSEIWVRLHNHIAKKLTISTNNTPNREINISEGTYVFTPLNEDILVRARVLVYDSEKRQALLRLIDHGKVVWRDDNALFEMKNKRDEMRKYPWQAIPVTLQGAVPANGV</sequence>
<feature type="compositionally biased region" description="Polar residues" evidence="1">
    <location>
        <begin position="1"/>
        <end position="21"/>
    </location>
</feature>
<accession>A0A914YJZ8</accession>
<proteinExistence type="predicted"/>
<feature type="domain" description="Tudor" evidence="2">
    <location>
        <begin position="71"/>
        <end position="183"/>
    </location>
</feature>
<dbReference type="GO" id="GO:0005737">
    <property type="term" value="C:cytoplasm"/>
    <property type="evidence" value="ECO:0007669"/>
    <property type="project" value="UniProtKB-ARBA"/>
</dbReference>
<evidence type="ECO:0000313" key="4">
    <source>
        <dbReference type="WBParaSite" id="PSU_v2.g19194.t1"/>
    </source>
</evidence>
<keyword evidence="3" id="KW-1185">Reference proteome</keyword>
<dbReference type="AlphaFoldDB" id="A0A914YJZ8"/>
<dbReference type="InterPro" id="IPR002999">
    <property type="entry name" value="Tudor"/>
</dbReference>
<protein>
    <submittedName>
        <fullName evidence="4">Tudor domain-containing protein</fullName>
    </submittedName>
</protein>
<evidence type="ECO:0000256" key="1">
    <source>
        <dbReference type="SAM" id="MobiDB-lite"/>
    </source>
</evidence>
<feature type="region of interest" description="Disordered" evidence="1">
    <location>
        <begin position="1"/>
        <end position="24"/>
    </location>
</feature>
<dbReference type="Gene3D" id="2.30.30.140">
    <property type="match status" value="1"/>
</dbReference>
<dbReference type="InterPro" id="IPR035437">
    <property type="entry name" value="SNase_OB-fold_sf"/>
</dbReference>
<dbReference type="Gene3D" id="2.40.50.90">
    <property type="match status" value="1"/>
</dbReference>